<accession>A0A0D7WUN2</accession>
<sequence>MKKGLKWTLWVVLLLILGGIFLNFYLNYFTFAYALMSVLLLVFSGWGALAKLKNDVHEYKNQLRRESDIDDIERYTR</sequence>
<feature type="transmembrane region" description="Helical" evidence="1">
    <location>
        <begin position="7"/>
        <end position="25"/>
    </location>
</feature>
<evidence type="ECO:0000256" key="1">
    <source>
        <dbReference type="SAM" id="Phobius"/>
    </source>
</evidence>
<name>A0A0D7WUN2_9BACL</name>
<evidence type="ECO:0000313" key="3">
    <source>
        <dbReference type="Proteomes" id="UP000032534"/>
    </source>
</evidence>
<reference evidence="2 3" key="1">
    <citation type="submission" date="2014-11" db="EMBL/GenBank/DDBJ databases">
        <title>Draft Genome Sequences of Paenibacillus polymyxa NRRL B-30509 and Paenibacillus terrae NRRL B-30644, Strains from a Poultry Environment that Produce Tridecaptin A and Paenicidins.</title>
        <authorList>
            <person name="van Belkum M.J."/>
            <person name="Lohans C.T."/>
            <person name="Vederas J.C."/>
        </authorList>
    </citation>
    <scope>NUCLEOTIDE SEQUENCE [LARGE SCALE GENOMIC DNA]</scope>
    <source>
        <strain evidence="2 3">NRRL B-30644</strain>
    </source>
</reference>
<dbReference type="EMBL" id="JTHP01000124">
    <property type="protein sequence ID" value="KJD42423.1"/>
    <property type="molecule type" value="Genomic_DNA"/>
</dbReference>
<protein>
    <submittedName>
        <fullName evidence="2">Uncharacterized protein</fullName>
    </submittedName>
</protein>
<dbReference type="PATRIC" id="fig|159743.3.peg.6329"/>
<gene>
    <name evidence="2" type="ORF">QD47_28355</name>
</gene>
<dbReference type="OrthoDB" id="2641386at2"/>
<dbReference type="RefSeq" id="WP_044649273.1">
    <property type="nucleotide sequence ID" value="NZ_JTHP01000124.1"/>
</dbReference>
<keyword evidence="3" id="KW-1185">Reference proteome</keyword>
<proteinExistence type="predicted"/>
<keyword evidence="1" id="KW-0812">Transmembrane</keyword>
<feature type="transmembrane region" description="Helical" evidence="1">
    <location>
        <begin position="31"/>
        <end position="50"/>
    </location>
</feature>
<evidence type="ECO:0000313" key="2">
    <source>
        <dbReference type="EMBL" id="KJD42423.1"/>
    </source>
</evidence>
<comment type="caution">
    <text evidence="2">The sequence shown here is derived from an EMBL/GenBank/DDBJ whole genome shotgun (WGS) entry which is preliminary data.</text>
</comment>
<dbReference type="AlphaFoldDB" id="A0A0D7WUN2"/>
<keyword evidence="1" id="KW-0472">Membrane</keyword>
<organism evidence="2 3">
    <name type="scientific">Paenibacillus terrae</name>
    <dbReference type="NCBI Taxonomy" id="159743"/>
    <lineage>
        <taxon>Bacteria</taxon>
        <taxon>Bacillati</taxon>
        <taxon>Bacillota</taxon>
        <taxon>Bacilli</taxon>
        <taxon>Bacillales</taxon>
        <taxon>Paenibacillaceae</taxon>
        <taxon>Paenibacillus</taxon>
    </lineage>
</organism>
<dbReference type="Proteomes" id="UP000032534">
    <property type="component" value="Unassembled WGS sequence"/>
</dbReference>
<keyword evidence="1" id="KW-1133">Transmembrane helix</keyword>